<name>A0ABN1SKM6_9ACTN</name>
<keyword evidence="3 5" id="KW-1133">Transmembrane helix</keyword>
<feature type="transmembrane region" description="Helical" evidence="5">
    <location>
        <begin position="246"/>
        <end position="266"/>
    </location>
</feature>
<sequence length="349" mass="38791">MSGTTALLGKGLRASTERLDAAVLRFATRKHRLIGTALLRVVIGFATILYCLSDYSKRRFLWGPDSYNSISTAKSALPRWGFSLFLWGHSTVWFEIVFHAVIVVSAAFMIFGGRLLTLAQAVMMWSLHNRNQDVLEGGDNLAQILILFMVFTVTNAYFAPGAKDRRDRMRELERPTTATVLHNLAAFLIVFQTAVLYFAAGYWKITGKVWQDGVAMYYISRITGFQMSATYTHLMSNAMLSTAISYFTVFVELALPFAILSARPWIRKANTLALEGMHVGIMAGMGLVCFGLLMIGADCACLRDDDYRSIARRLRSFKTRIMKRTGPLLPRHAVIPGAMTAGRDGAADA</sequence>
<keyword evidence="8" id="KW-1185">Reference proteome</keyword>
<protein>
    <submittedName>
        <fullName evidence="7">HTTM domain-containing protein</fullName>
    </submittedName>
</protein>
<evidence type="ECO:0000313" key="8">
    <source>
        <dbReference type="Proteomes" id="UP001500033"/>
    </source>
</evidence>
<gene>
    <name evidence="7" type="ORF">GCM10009576_074920</name>
</gene>
<evidence type="ECO:0000259" key="6">
    <source>
        <dbReference type="SMART" id="SM00752"/>
    </source>
</evidence>
<dbReference type="PANTHER" id="PTHR39535:SF2">
    <property type="entry name" value="HTTM DOMAIN-CONTAINING PROTEIN"/>
    <property type="match status" value="1"/>
</dbReference>
<feature type="transmembrane region" description="Helical" evidence="5">
    <location>
        <begin position="278"/>
        <end position="302"/>
    </location>
</feature>
<evidence type="ECO:0000256" key="3">
    <source>
        <dbReference type="ARBA" id="ARBA00022989"/>
    </source>
</evidence>
<evidence type="ECO:0000256" key="2">
    <source>
        <dbReference type="ARBA" id="ARBA00022692"/>
    </source>
</evidence>
<reference evidence="7 8" key="1">
    <citation type="journal article" date="2019" name="Int. J. Syst. Evol. Microbiol.">
        <title>The Global Catalogue of Microorganisms (GCM) 10K type strain sequencing project: providing services to taxonomists for standard genome sequencing and annotation.</title>
        <authorList>
            <consortium name="The Broad Institute Genomics Platform"/>
            <consortium name="The Broad Institute Genome Sequencing Center for Infectious Disease"/>
            <person name="Wu L."/>
            <person name="Ma J."/>
        </authorList>
    </citation>
    <scope>NUCLEOTIDE SEQUENCE [LARGE SCALE GENOMIC DNA]</scope>
    <source>
        <strain evidence="7 8">JCM 11445</strain>
    </source>
</reference>
<dbReference type="InterPro" id="IPR011020">
    <property type="entry name" value="HTTM-like"/>
</dbReference>
<accession>A0ABN1SKM6</accession>
<feature type="domain" description="HTTM-like" evidence="6">
    <location>
        <begin position="28"/>
        <end position="306"/>
    </location>
</feature>
<evidence type="ECO:0000256" key="1">
    <source>
        <dbReference type="ARBA" id="ARBA00004127"/>
    </source>
</evidence>
<feature type="transmembrane region" description="Helical" evidence="5">
    <location>
        <begin position="96"/>
        <end position="121"/>
    </location>
</feature>
<dbReference type="Proteomes" id="UP001500033">
    <property type="component" value="Unassembled WGS sequence"/>
</dbReference>
<comment type="caution">
    <text evidence="7">The sequence shown here is derived from an EMBL/GenBank/DDBJ whole genome shotgun (WGS) entry which is preliminary data.</text>
</comment>
<keyword evidence="4 5" id="KW-0472">Membrane</keyword>
<evidence type="ECO:0000256" key="5">
    <source>
        <dbReference type="SAM" id="Phobius"/>
    </source>
</evidence>
<evidence type="ECO:0000313" key="7">
    <source>
        <dbReference type="EMBL" id="GAA0994088.1"/>
    </source>
</evidence>
<dbReference type="SMART" id="SM00752">
    <property type="entry name" value="HTTM"/>
    <property type="match status" value="1"/>
</dbReference>
<dbReference type="PANTHER" id="PTHR39535">
    <property type="entry name" value="SPORULATION-DELAYING PROTEIN SDPB"/>
    <property type="match status" value="1"/>
</dbReference>
<comment type="subcellular location">
    <subcellularLocation>
        <location evidence="1">Endomembrane system</location>
        <topology evidence="1">Multi-pass membrane protein</topology>
    </subcellularLocation>
</comment>
<feature type="transmembrane region" description="Helical" evidence="5">
    <location>
        <begin position="33"/>
        <end position="52"/>
    </location>
</feature>
<dbReference type="InterPro" id="IPR052964">
    <property type="entry name" value="Sporulation_signal_mat"/>
</dbReference>
<feature type="transmembrane region" description="Helical" evidence="5">
    <location>
        <begin position="141"/>
        <end position="159"/>
    </location>
</feature>
<keyword evidence="2 5" id="KW-0812">Transmembrane</keyword>
<organism evidence="7 8">
    <name type="scientific">Streptomyces rhizosphaericus</name>
    <dbReference type="NCBI Taxonomy" id="114699"/>
    <lineage>
        <taxon>Bacteria</taxon>
        <taxon>Bacillati</taxon>
        <taxon>Actinomycetota</taxon>
        <taxon>Actinomycetes</taxon>
        <taxon>Kitasatosporales</taxon>
        <taxon>Streptomycetaceae</taxon>
        <taxon>Streptomyces</taxon>
        <taxon>Streptomyces violaceusniger group</taxon>
    </lineage>
</organism>
<feature type="transmembrane region" description="Helical" evidence="5">
    <location>
        <begin position="180"/>
        <end position="203"/>
    </location>
</feature>
<proteinExistence type="predicted"/>
<evidence type="ECO:0000256" key="4">
    <source>
        <dbReference type="ARBA" id="ARBA00023136"/>
    </source>
</evidence>
<dbReference type="EMBL" id="BAAAIE010000065">
    <property type="protein sequence ID" value="GAA0994088.1"/>
    <property type="molecule type" value="Genomic_DNA"/>
</dbReference>